<feature type="transmembrane region" description="Helical" evidence="1">
    <location>
        <begin position="49"/>
        <end position="71"/>
    </location>
</feature>
<proteinExistence type="predicted"/>
<sequence>MMEAESSISSGVMDGSYCPILAPWLLCFFFQAALKPAAEDWLSLRVCSYIFIFFYECVYYVTSSLLCLMRLQHFAGLCSQRSLQTEAHVNHLCEFKALLYMQLLLPKASVTSPAEPQCHVFISDSHALIV</sequence>
<evidence type="ECO:0000313" key="3">
    <source>
        <dbReference type="Proteomes" id="UP001311232"/>
    </source>
</evidence>
<protein>
    <submittedName>
        <fullName evidence="2">Uncharacterized protein</fullName>
    </submittedName>
</protein>
<keyword evidence="1" id="KW-1133">Transmembrane helix</keyword>
<gene>
    <name evidence="2" type="ORF">CRENBAI_013390</name>
</gene>
<dbReference type="Proteomes" id="UP001311232">
    <property type="component" value="Unassembled WGS sequence"/>
</dbReference>
<accession>A0AAV9QTZ9</accession>
<dbReference type="EMBL" id="JAHHUM010002907">
    <property type="protein sequence ID" value="KAK5599925.1"/>
    <property type="molecule type" value="Genomic_DNA"/>
</dbReference>
<reference evidence="2 3" key="1">
    <citation type="submission" date="2021-06" db="EMBL/GenBank/DDBJ databases">
        <authorList>
            <person name="Palmer J.M."/>
        </authorList>
    </citation>
    <scope>NUCLEOTIDE SEQUENCE [LARGE SCALE GENOMIC DNA]</scope>
    <source>
        <strain evidence="2 3">MEX-2019</strain>
        <tissue evidence="2">Muscle</tissue>
    </source>
</reference>
<keyword evidence="1" id="KW-0812">Transmembrane</keyword>
<dbReference type="AlphaFoldDB" id="A0AAV9QTZ9"/>
<keyword evidence="3" id="KW-1185">Reference proteome</keyword>
<evidence type="ECO:0000256" key="1">
    <source>
        <dbReference type="SAM" id="Phobius"/>
    </source>
</evidence>
<evidence type="ECO:0000313" key="2">
    <source>
        <dbReference type="EMBL" id="KAK5599925.1"/>
    </source>
</evidence>
<keyword evidence="1" id="KW-0472">Membrane</keyword>
<feature type="transmembrane region" description="Helical" evidence="1">
    <location>
        <begin position="12"/>
        <end position="34"/>
    </location>
</feature>
<comment type="caution">
    <text evidence="2">The sequence shown here is derived from an EMBL/GenBank/DDBJ whole genome shotgun (WGS) entry which is preliminary data.</text>
</comment>
<name>A0AAV9QTZ9_9TELE</name>
<organism evidence="2 3">
    <name type="scientific">Crenichthys baileyi</name>
    <name type="common">White River springfish</name>
    <dbReference type="NCBI Taxonomy" id="28760"/>
    <lineage>
        <taxon>Eukaryota</taxon>
        <taxon>Metazoa</taxon>
        <taxon>Chordata</taxon>
        <taxon>Craniata</taxon>
        <taxon>Vertebrata</taxon>
        <taxon>Euteleostomi</taxon>
        <taxon>Actinopterygii</taxon>
        <taxon>Neopterygii</taxon>
        <taxon>Teleostei</taxon>
        <taxon>Neoteleostei</taxon>
        <taxon>Acanthomorphata</taxon>
        <taxon>Ovalentaria</taxon>
        <taxon>Atherinomorphae</taxon>
        <taxon>Cyprinodontiformes</taxon>
        <taxon>Goodeidae</taxon>
        <taxon>Crenichthys</taxon>
    </lineage>
</organism>